<dbReference type="Gene3D" id="3.30.870.10">
    <property type="entry name" value="Endonuclease Chain A"/>
    <property type="match status" value="1"/>
</dbReference>
<dbReference type="OrthoDB" id="436599at2"/>
<dbReference type="InterPro" id="IPR025202">
    <property type="entry name" value="PLD-like_dom"/>
</dbReference>
<dbReference type="InterPro" id="IPR036388">
    <property type="entry name" value="WH-like_DNA-bd_sf"/>
</dbReference>
<reference evidence="3 4" key="1">
    <citation type="journal article" date="2008" name="Proc. Natl. Acad. Sci. U.S.A.">
        <title>The genome of Cyanothece 51142, a unicellular diazotrophic cyanobacterium important in the marine nitrogen cycle.</title>
        <authorList>
            <person name="Welsh E.A."/>
            <person name="Liberton M."/>
            <person name="Stoeckel J."/>
            <person name="Loh T."/>
            <person name="Elvitigala T."/>
            <person name="Wang C."/>
            <person name="Wollam A."/>
            <person name="Fulton R.S."/>
            <person name="Clifton S.W."/>
            <person name="Jacobs J.M."/>
            <person name="Aurora R."/>
            <person name="Ghosh B.K."/>
            <person name="Sherman L.A."/>
            <person name="Smith R.D."/>
            <person name="Wilson R.K."/>
            <person name="Pakrasi H.B."/>
        </authorList>
    </citation>
    <scope>NUCLEOTIDE SEQUENCE [LARGE SCALE GENOMIC DNA]</scope>
    <source>
        <strain evidence="4">ATCC 51142 / BH68</strain>
    </source>
</reference>
<evidence type="ECO:0000256" key="1">
    <source>
        <dbReference type="SAM" id="Coils"/>
    </source>
</evidence>
<gene>
    <name evidence="3" type="ordered locus">cce_0727</name>
</gene>
<keyword evidence="1" id="KW-0175">Coiled coil</keyword>
<dbReference type="SUPFAM" id="SSF56024">
    <property type="entry name" value="Phospholipase D/nuclease"/>
    <property type="match status" value="1"/>
</dbReference>
<dbReference type="KEGG" id="cyt:cce_0727"/>
<accession>B1WR20</accession>
<dbReference type="HOGENOM" id="CLU_574557_0_0_3"/>
<dbReference type="EMBL" id="CP000806">
    <property type="protein sequence ID" value="ACB50078.1"/>
    <property type="molecule type" value="Genomic_DNA"/>
</dbReference>
<dbReference type="Pfam" id="PF13091">
    <property type="entry name" value="PLDc_2"/>
    <property type="match status" value="1"/>
</dbReference>
<evidence type="ECO:0000313" key="4">
    <source>
        <dbReference type="Proteomes" id="UP000001203"/>
    </source>
</evidence>
<keyword evidence="4" id="KW-1185">Reference proteome</keyword>
<dbReference type="AlphaFoldDB" id="B1WR20"/>
<dbReference type="RefSeq" id="WP_009545967.1">
    <property type="nucleotide sequence ID" value="NC_010546.1"/>
</dbReference>
<feature type="coiled-coil region" evidence="1">
    <location>
        <begin position="296"/>
        <end position="323"/>
    </location>
</feature>
<sequence length="475" mass="55641">MANQIKDFESKIRKYHSLPEAIVIDCKRIGYPFYVLYLDVTYLVQRELELLEEFVMKCIDNGLNKLEKIASFLGMDNNVVEKTLSELISKDLIKKEDIFKLTEKGSDALKQQKELAPVSDTKTFYLDALSGKLMDYFYLSKFDSKNNQNTSIGKIIKKPRKDHVEDIISYFEDIEKYLQNPNNPHVELIQVNRIEKVYPEWHEISLVLYKSNPKDQEIEYEIFSRDSIQKDYRETIEKIYAEGKKILDPIFQDIKQDNTTNESFNKIVESINDEDVRNVEQISIKISSLSDPDSFIETQNDSVKKEKSKLEQQLKEIKNQTRISEVVHTYEIREYLLKALKEAKNRVMIVSPWIKGNVVNQQFISTLEDSLKRKVKVYIIYGIKGSSFQNDNWSIKKLENLSDNYRNLKFEKTKNSHRKQIVCDDKFAIVTSFNFLSFRADPNLTYRDELGVVLRDKQTIEDLFNSGLGLIRSAE</sequence>
<protein>
    <recommendedName>
        <fullName evidence="2">Phospholipase D-like domain-containing protein</fullName>
    </recommendedName>
</protein>
<dbReference type="STRING" id="43989.cce_0727"/>
<dbReference type="Proteomes" id="UP000001203">
    <property type="component" value="Chromosome circular"/>
</dbReference>
<evidence type="ECO:0000259" key="2">
    <source>
        <dbReference type="Pfam" id="PF13091"/>
    </source>
</evidence>
<organism evidence="3 4">
    <name type="scientific">Crocosphaera subtropica (strain ATCC 51142 / BH68)</name>
    <name type="common">Cyanothece sp. (strain ATCC 51142)</name>
    <dbReference type="NCBI Taxonomy" id="43989"/>
    <lineage>
        <taxon>Bacteria</taxon>
        <taxon>Bacillati</taxon>
        <taxon>Cyanobacteriota</taxon>
        <taxon>Cyanophyceae</taxon>
        <taxon>Oscillatoriophycideae</taxon>
        <taxon>Chroococcales</taxon>
        <taxon>Aphanothecaceae</taxon>
        <taxon>Crocosphaera</taxon>
        <taxon>Crocosphaera subtropica</taxon>
    </lineage>
</organism>
<proteinExistence type="predicted"/>
<dbReference type="Gene3D" id="1.10.10.10">
    <property type="entry name" value="Winged helix-like DNA-binding domain superfamily/Winged helix DNA-binding domain"/>
    <property type="match status" value="1"/>
</dbReference>
<dbReference type="eggNOG" id="COG1502">
    <property type="taxonomic scope" value="Bacteria"/>
</dbReference>
<feature type="domain" description="Phospholipase D-like" evidence="2">
    <location>
        <begin position="336"/>
        <end position="462"/>
    </location>
</feature>
<name>B1WR20_CROS5</name>
<evidence type="ECO:0000313" key="3">
    <source>
        <dbReference type="EMBL" id="ACB50078.1"/>
    </source>
</evidence>
<dbReference type="CDD" id="cd09133">
    <property type="entry name" value="PLDc_unchar5"/>
    <property type="match status" value="1"/>
</dbReference>